<evidence type="ECO:0000313" key="1">
    <source>
        <dbReference type="EMBL" id="SVE08936.1"/>
    </source>
</evidence>
<name>A0A383ALZ6_9ZZZZ</name>
<dbReference type="AlphaFoldDB" id="A0A383ALZ6"/>
<gene>
    <name evidence="1" type="ORF">METZ01_LOCUS461790</name>
</gene>
<reference evidence="1" key="1">
    <citation type="submission" date="2018-05" db="EMBL/GenBank/DDBJ databases">
        <authorList>
            <person name="Lanie J.A."/>
            <person name="Ng W.-L."/>
            <person name="Kazmierczak K.M."/>
            <person name="Andrzejewski T.M."/>
            <person name="Davidsen T.M."/>
            <person name="Wayne K.J."/>
            <person name="Tettelin H."/>
            <person name="Glass J.I."/>
            <person name="Rusch D."/>
            <person name="Podicherti R."/>
            <person name="Tsui H.-C.T."/>
            <person name="Winkler M.E."/>
        </authorList>
    </citation>
    <scope>NUCLEOTIDE SEQUENCE</scope>
</reference>
<protein>
    <submittedName>
        <fullName evidence="1">Uncharacterized protein</fullName>
    </submittedName>
</protein>
<accession>A0A383ALZ6</accession>
<organism evidence="1">
    <name type="scientific">marine metagenome</name>
    <dbReference type="NCBI Taxonomy" id="408172"/>
    <lineage>
        <taxon>unclassified sequences</taxon>
        <taxon>metagenomes</taxon>
        <taxon>ecological metagenomes</taxon>
    </lineage>
</organism>
<proteinExistence type="predicted"/>
<sequence>MAKMRLNIFGLTHGTAEDILREL</sequence>
<dbReference type="EMBL" id="UINC01193356">
    <property type="protein sequence ID" value="SVE08936.1"/>
    <property type="molecule type" value="Genomic_DNA"/>
</dbReference>